<comment type="caution">
    <text evidence="3">The sequence shown here is derived from an EMBL/GenBank/DDBJ whole genome shotgun (WGS) entry which is preliminary data.</text>
</comment>
<dbReference type="InterPro" id="IPR000719">
    <property type="entry name" value="Prot_kinase_dom"/>
</dbReference>
<gene>
    <name evidence="3" type="ORF">BGZ96_008277</name>
</gene>
<dbReference type="PROSITE" id="PS50011">
    <property type="entry name" value="PROTEIN_KINASE_DOM"/>
    <property type="match status" value="1"/>
</dbReference>
<dbReference type="PANTHER" id="PTHR24347">
    <property type="entry name" value="SERINE/THREONINE-PROTEIN KINASE"/>
    <property type="match status" value="1"/>
</dbReference>
<dbReference type="PROSITE" id="PS00107">
    <property type="entry name" value="PROTEIN_KINASE_ATP"/>
    <property type="match status" value="1"/>
</dbReference>
<name>A0ABQ7JZP1_9FUNG</name>
<evidence type="ECO:0000313" key="3">
    <source>
        <dbReference type="EMBL" id="KAG0287858.1"/>
    </source>
</evidence>
<reference evidence="3 4" key="1">
    <citation type="journal article" date="2020" name="Fungal Divers.">
        <title>Resolving the Mortierellaceae phylogeny through synthesis of multi-gene phylogenetics and phylogenomics.</title>
        <authorList>
            <person name="Vandepol N."/>
            <person name="Liber J."/>
            <person name="Desiro A."/>
            <person name="Na H."/>
            <person name="Kennedy M."/>
            <person name="Barry K."/>
            <person name="Grigoriev I.V."/>
            <person name="Miller A.N."/>
            <person name="O'Donnell K."/>
            <person name="Stajich J.E."/>
            <person name="Bonito G."/>
        </authorList>
    </citation>
    <scope>NUCLEOTIDE SEQUENCE [LARGE SCALE GENOMIC DNA]</scope>
    <source>
        <strain evidence="3 4">AD045</strain>
    </source>
</reference>
<feature type="binding site" evidence="1">
    <location>
        <position position="46"/>
    </location>
    <ligand>
        <name>ATP</name>
        <dbReference type="ChEBI" id="CHEBI:30616"/>
    </ligand>
</feature>
<keyword evidence="1" id="KW-0067">ATP-binding</keyword>
<proteinExistence type="predicted"/>
<dbReference type="InterPro" id="IPR017441">
    <property type="entry name" value="Protein_kinase_ATP_BS"/>
</dbReference>
<protein>
    <recommendedName>
        <fullName evidence="2">Protein kinase domain-containing protein</fullName>
    </recommendedName>
</protein>
<evidence type="ECO:0000259" key="2">
    <source>
        <dbReference type="PROSITE" id="PS50011"/>
    </source>
</evidence>
<dbReference type="Pfam" id="PF00069">
    <property type="entry name" value="Pkinase"/>
    <property type="match status" value="1"/>
</dbReference>
<dbReference type="EMBL" id="JAAAIM010000453">
    <property type="protein sequence ID" value="KAG0287858.1"/>
    <property type="molecule type" value="Genomic_DNA"/>
</dbReference>
<dbReference type="InterPro" id="IPR011009">
    <property type="entry name" value="Kinase-like_dom_sf"/>
</dbReference>
<feature type="domain" description="Protein kinase" evidence="2">
    <location>
        <begin position="17"/>
        <end position="89"/>
    </location>
</feature>
<evidence type="ECO:0000313" key="4">
    <source>
        <dbReference type="Proteomes" id="UP001194696"/>
    </source>
</evidence>
<keyword evidence="4" id="KW-1185">Reference proteome</keyword>
<feature type="non-terminal residue" evidence="3">
    <location>
        <position position="89"/>
    </location>
</feature>
<dbReference type="SUPFAM" id="SSF56112">
    <property type="entry name" value="Protein kinase-like (PK-like)"/>
    <property type="match status" value="1"/>
</dbReference>
<sequence>MAATAVATAPSVVPCKYKTGRVLGEGTYATVREAVHIESGKRYAVKVISKKLMQGKENMIRNEIAVLGQISVGHANILTLTDYFETLNN</sequence>
<dbReference type="Gene3D" id="3.30.200.20">
    <property type="entry name" value="Phosphorylase Kinase, domain 1"/>
    <property type="match status" value="1"/>
</dbReference>
<evidence type="ECO:0000256" key="1">
    <source>
        <dbReference type="PROSITE-ProRule" id="PRU10141"/>
    </source>
</evidence>
<dbReference type="Proteomes" id="UP001194696">
    <property type="component" value="Unassembled WGS sequence"/>
</dbReference>
<accession>A0ABQ7JZP1</accession>
<organism evidence="3 4">
    <name type="scientific">Linnemannia gamsii</name>
    <dbReference type="NCBI Taxonomy" id="64522"/>
    <lineage>
        <taxon>Eukaryota</taxon>
        <taxon>Fungi</taxon>
        <taxon>Fungi incertae sedis</taxon>
        <taxon>Mucoromycota</taxon>
        <taxon>Mortierellomycotina</taxon>
        <taxon>Mortierellomycetes</taxon>
        <taxon>Mortierellales</taxon>
        <taxon>Mortierellaceae</taxon>
        <taxon>Linnemannia</taxon>
    </lineage>
</organism>
<keyword evidence="1" id="KW-0547">Nucleotide-binding</keyword>